<accession>A0AAP0BPC6</accession>
<feature type="compositionally biased region" description="Basic residues" evidence="1">
    <location>
        <begin position="1029"/>
        <end position="1039"/>
    </location>
</feature>
<dbReference type="EMBL" id="JBBWWQ010000005">
    <property type="protein sequence ID" value="KAK8946554.1"/>
    <property type="molecule type" value="Genomic_DNA"/>
</dbReference>
<evidence type="ECO:0000313" key="5">
    <source>
        <dbReference type="Proteomes" id="UP001418222"/>
    </source>
</evidence>
<dbReference type="InterPro" id="IPR008528">
    <property type="entry name" value="unc-13_homologue"/>
</dbReference>
<protein>
    <recommendedName>
        <fullName evidence="6">OTU domain-containing protein</fullName>
    </recommendedName>
</protein>
<dbReference type="PANTHER" id="PTHR31280:SF21">
    <property type="entry name" value="MHD2 DOMAIN-CONTAINING PROTEIN"/>
    <property type="match status" value="1"/>
</dbReference>
<dbReference type="PROSITE" id="PS51258">
    <property type="entry name" value="MHD1"/>
    <property type="match status" value="1"/>
</dbReference>
<dbReference type="InterPro" id="IPR014770">
    <property type="entry name" value="Munc13_1"/>
</dbReference>
<keyword evidence="5" id="KW-1185">Reference proteome</keyword>
<sequence length="1245" mass="140446">MRQQMGVTEQSDNRLRKTIMRTFVGQAGKRAESIILPLELLRQLKPSEFSDVQEYQQWQRRQLKILEAGLLLHPSVPLDRLNASALRLREVIRSSELKPIDTGKNSELLRILCNAVIALAWRSPAGSQAEACHWADGFPLNIHLYLSLIRSIFDRREETAVLEEVDEMMELMKKTWITLGINKAMHNVCLAWMLFEQYVRTGQIEQDLLGATLIVLGDIAGDAKRPDRDAGFVKVLSPALSSMLGWAEKKLLDYHSVFRKYTIGFMEKALTLALTAAKIMNGDQRSWADEDGKGEINNSAASAVERYIKSSVKSAFTKMLENGNGKADSMVVEVEEEPGETLVHMARDTESLVAMEKETYSPVLRKWHPGPTAVAAATVHSCYGIVLKQYLARITGLNKVSVGVLQMAGKLEKTLVQMVVEDLMHSDDGGKAVVREMVPYDVDSIILSLMKNWITGRLRMGRECFNRAKETETWNPKSKSEPYAQSAEDLMQLAKVTVDEFFDIPVASQEELVQELADGLETLFQDYTTFVASCGTRQSYIPNLPPLTRCNQDLRLTSYLWKKAQALFGLNHPKSKKKAVPPESYRPRTSISRSTRRFYIRLNTLDYVLAALHSIDKSLSFFRRSPSRSPRPRLAGPGSVSRRRIAPTRFDLARSSLQSAVLHVSEVAAYRLIFVDCHRSFYGRLYAGGVAAARINPFVGLLKQNLNLIVTILTDRAQPVAVKEVMKAAIEAFLMVLLAGGSERAFGRADSDMIVEDLESLRSVFCASGEGLVAEGMVEREMEVAKGIVALMALPTEKLVEEFTTVALEASRIGIGGAGQKVPMPPTTGKWNRSDPNTILRVICHRDDETANRFLKRTFQMAKRNTIRKAPTPASLLPPPQSPDAGRKKLPEERVRRRLATLKAALEIIKKEELSLKSSSAEQHLCRHSTRYTHGLPCAHELAQYITQCSPIPLCLIHKYWRVLCLNEYTEKFASTPEANEANDIEIELDGLLKRYNNISELQRKEMKSKLRDLINPPITQTLEPKMPGKSKGRPKGSWKKFTDDYKSTKRDPSHFEHVLMLEDKTKNLNIKRAARKVRRTRGGNFLERIKEEMPIYISPHILDVIDVIGDGHCGYRVISASVYIDYNWRQVRRDLYQEIEQQRELYTDIFGMARRGELLTSLDCQIVPAPVEKWMSMPDMGLVIASSYNVQLVHVSCEQSFTFLPLHSAPTESRRIISIGFINGNHYVQLKLSEECPLSPVFPV</sequence>
<dbReference type="InterPro" id="IPR014772">
    <property type="entry name" value="Munc13_dom-2"/>
</dbReference>
<dbReference type="PROSITE" id="PS51259">
    <property type="entry name" value="MHD2"/>
    <property type="match status" value="1"/>
</dbReference>
<dbReference type="Proteomes" id="UP001418222">
    <property type="component" value="Unassembled WGS sequence"/>
</dbReference>
<feature type="region of interest" description="Disordered" evidence="1">
    <location>
        <begin position="868"/>
        <end position="890"/>
    </location>
</feature>
<dbReference type="Gene3D" id="3.90.70.80">
    <property type="match status" value="1"/>
</dbReference>
<reference evidence="4 5" key="1">
    <citation type="journal article" date="2022" name="Nat. Plants">
        <title>Genomes of leafy and leafless Platanthera orchids illuminate the evolution of mycoheterotrophy.</title>
        <authorList>
            <person name="Li M.H."/>
            <person name="Liu K.W."/>
            <person name="Li Z."/>
            <person name="Lu H.C."/>
            <person name="Ye Q.L."/>
            <person name="Zhang D."/>
            <person name="Wang J.Y."/>
            <person name="Li Y.F."/>
            <person name="Zhong Z.M."/>
            <person name="Liu X."/>
            <person name="Yu X."/>
            <person name="Liu D.K."/>
            <person name="Tu X.D."/>
            <person name="Liu B."/>
            <person name="Hao Y."/>
            <person name="Liao X.Y."/>
            <person name="Jiang Y.T."/>
            <person name="Sun W.H."/>
            <person name="Chen J."/>
            <person name="Chen Y.Q."/>
            <person name="Ai Y."/>
            <person name="Zhai J.W."/>
            <person name="Wu S.S."/>
            <person name="Zhou Z."/>
            <person name="Hsiao Y.Y."/>
            <person name="Wu W.L."/>
            <person name="Chen Y.Y."/>
            <person name="Lin Y.F."/>
            <person name="Hsu J.L."/>
            <person name="Li C.Y."/>
            <person name="Wang Z.W."/>
            <person name="Zhao X."/>
            <person name="Zhong W.Y."/>
            <person name="Ma X.K."/>
            <person name="Ma L."/>
            <person name="Huang J."/>
            <person name="Chen G.Z."/>
            <person name="Huang M.Z."/>
            <person name="Huang L."/>
            <person name="Peng D.H."/>
            <person name="Luo Y.B."/>
            <person name="Zou S.Q."/>
            <person name="Chen S.P."/>
            <person name="Lan S."/>
            <person name="Tsai W.C."/>
            <person name="Van de Peer Y."/>
            <person name="Liu Z.J."/>
        </authorList>
    </citation>
    <scope>NUCLEOTIDE SEQUENCE [LARGE SCALE GENOMIC DNA]</scope>
    <source>
        <strain evidence="4">Lor287</strain>
    </source>
</reference>
<organism evidence="4 5">
    <name type="scientific">Platanthera zijinensis</name>
    <dbReference type="NCBI Taxonomy" id="2320716"/>
    <lineage>
        <taxon>Eukaryota</taxon>
        <taxon>Viridiplantae</taxon>
        <taxon>Streptophyta</taxon>
        <taxon>Embryophyta</taxon>
        <taxon>Tracheophyta</taxon>
        <taxon>Spermatophyta</taxon>
        <taxon>Magnoliopsida</taxon>
        <taxon>Liliopsida</taxon>
        <taxon>Asparagales</taxon>
        <taxon>Orchidaceae</taxon>
        <taxon>Orchidoideae</taxon>
        <taxon>Orchideae</taxon>
        <taxon>Orchidinae</taxon>
        <taxon>Platanthera</taxon>
    </lineage>
</organism>
<feature type="domain" description="MHD1" evidence="2">
    <location>
        <begin position="402"/>
        <end position="544"/>
    </location>
</feature>
<evidence type="ECO:0000259" key="3">
    <source>
        <dbReference type="PROSITE" id="PS51259"/>
    </source>
</evidence>
<gene>
    <name evidence="4" type="ORF">KSP39_PZI006575</name>
</gene>
<dbReference type="CDD" id="cd22744">
    <property type="entry name" value="OTU"/>
    <property type="match status" value="1"/>
</dbReference>
<evidence type="ECO:0000259" key="2">
    <source>
        <dbReference type="PROSITE" id="PS51258"/>
    </source>
</evidence>
<evidence type="ECO:0008006" key="6">
    <source>
        <dbReference type="Google" id="ProtNLM"/>
    </source>
</evidence>
<evidence type="ECO:0000256" key="1">
    <source>
        <dbReference type="SAM" id="MobiDB-lite"/>
    </source>
</evidence>
<feature type="domain" description="MHD2" evidence="3">
    <location>
        <begin position="692"/>
        <end position="803"/>
    </location>
</feature>
<feature type="region of interest" description="Disordered" evidence="1">
    <location>
        <begin position="1019"/>
        <end position="1046"/>
    </location>
</feature>
<dbReference type="Pfam" id="PF25761">
    <property type="entry name" value="TPR_PATROL1"/>
    <property type="match status" value="1"/>
</dbReference>
<dbReference type="AlphaFoldDB" id="A0AAP0BPC6"/>
<dbReference type="PANTHER" id="PTHR31280">
    <property type="entry name" value="PROTEIN UNC-13 HOMOLOG"/>
    <property type="match status" value="1"/>
</dbReference>
<proteinExistence type="predicted"/>
<evidence type="ECO:0000313" key="4">
    <source>
        <dbReference type="EMBL" id="KAK8946554.1"/>
    </source>
</evidence>
<comment type="caution">
    <text evidence="4">The sequence shown here is derived from an EMBL/GenBank/DDBJ whole genome shotgun (WGS) entry which is preliminary data.</text>
</comment>
<dbReference type="InterPro" id="IPR057984">
    <property type="entry name" value="PATROL1_C"/>
</dbReference>
<name>A0AAP0BPC6_9ASPA</name>